<keyword evidence="1" id="KW-0812">Transmembrane</keyword>
<dbReference type="EMBL" id="OX597814">
    <property type="protein sequence ID" value="CAI9716072.1"/>
    <property type="molecule type" value="Genomic_DNA"/>
</dbReference>
<keyword evidence="3" id="KW-1185">Reference proteome</keyword>
<evidence type="ECO:0000313" key="3">
    <source>
        <dbReference type="Proteomes" id="UP001162480"/>
    </source>
</evidence>
<dbReference type="AlphaFoldDB" id="A0AA36AK14"/>
<evidence type="ECO:0000313" key="2">
    <source>
        <dbReference type="EMBL" id="CAI9716072.1"/>
    </source>
</evidence>
<dbReference type="Proteomes" id="UP001162480">
    <property type="component" value="Chromosome 1"/>
</dbReference>
<sequence>MAGCQCLLPFSSYFLPYPHLAIRMASKFFAVTIYSLLVTQYLYQQPEVIKTKYKNRSAMQDFFTKHCIGLKDEPYLLDDYWSGFNIILFQRKPMLSIDNVLPLNPSFIIDALKARSFFLE</sequence>
<proteinExistence type="predicted"/>
<accession>A0AA36AK14</accession>
<keyword evidence="1" id="KW-0472">Membrane</keyword>
<reference evidence="2" key="1">
    <citation type="submission" date="2023-08" db="EMBL/GenBank/DDBJ databases">
        <authorList>
            <person name="Alioto T."/>
            <person name="Alioto T."/>
            <person name="Gomez Garrido J."/>
        </authorList>
    </citation>
    <scope>NUCLEOTIDE SEQUENCE</scope>
</reference>
<evidence type="ECO:0000256" key="1">
    <source>
        <dbReference type="SAM" id="Phobius"/>
    </source>
</evidence>
<name>A0AA36AK14_OCTVU</name>
<keyword evidence="1" id="KW-1133">Transmembrane helix</keyword>
<feature type="transmembrane region" description="Helical" evidence="1">
    <location>
        <begin position="20"/>
        <end position="43"/>
    </location>
</feature>
<protein>
    <submittedName>
        <fullName evidence="2">Uncharacterized protein</fullName>
    </submittedName>
</protein>
<gene>
    <name evidence="2" type="ORF">OCTVUL_1B030931</name>
</gene>
<organism evidence="2 3">
    <name type="scientific">Octopus vulgaris</name>
    <name type="common">Common octopus</name>
    <dbReference type="NCBI Taxonomy" id="6645"/>
    <lineage>
        <taxon>Eukaryota</taxon>
        <taxon>Metazoa</taxon>
        <taxon>Spiralia</taxon>
        <taxon>Lophotrochozoa</taxon>
        <taxon>Mollusca</taxon>
        <taxon>Cephalopoda</taxon>
        <taxon>Coleoidea</taxon>
        <taxon>Octopodiformes</taxon>
        <taxon>Octopoda</taxon>
        <taxon>Incirrata</taxon>
        <taxon>Octopodidae</taxon>
        <taxon>Octopus</taxon>
    </lineage>
</organism>